<dbReference type="AlphaFoldDB" id="D9TI21"/>
<dbReference type="RefSeq" id="WP_013289659.1">
    <property type="nucleotide sequence ID" value="NC_014392.1"/>
</dbReference>
<reference evidence="1 2" key="1">
    <citation type="journal article" date="2010" name="J. Bacteriol.">
        <title>Complete genome sequence of the cellulolytic thermophile Caldicellulosiruptor obsidiansis OB47T.</title>
        <authorList>
            <person name="Elkins J.G."/>
            <person name="Lochner A."/>
            <person name="Hamilton-Brehm S.D."/>
            <person name="Davenport K.W."/>
            <person name="Podar M."/>
            <person name="Brown S.D."/>
            <person name="Land M.L."/>
            <person name="Hauser L.J."/>
            <person name="Klingeman D.M."/>
            <person name="Raman B."/>
            <person name="Goodwin L.A."/>
            <person name="Tapia R."/>
            <person name="Meincke L.J."/>
            <person name="Detter J.C."/>
            <person name="Bruce D.C."/>
            <person name="Han C.S."/>
            <person name="Palumbo A.V."/>
            <person name="Cottingham R.W."/>
            <person name="Keller M."/>
            <person name="Graham D.E."/>
        </authorList>
    </citation>
    <scope>NUCLEOTIDE SEQUENCE [LARGE SCALE GENOMIC DNA]</scope>
    <source>
        <strain evidence="2">ATCC BAA-2073 / strain OB47</strain>
    </source>
</reference>
<evidence type="ECO:0000313" key="1">
    <source>
        <dbReference type="EMBL" id="ADL41653.1"/>
    </source>
</evidence>
<keyword evidence="2" id="KW-1185">Reference proteome</keyword>
<dbReference type="Proteomes" id="UP000000347">
    <property type="component" value="Chromosome"/>
</dbReference>
<accession>D9TI21</accession>
<dbReference type="STRING" id="608506.COB47_0309"/>
<organism evidence="1 2">
    <name type="scientific">Caldicellulosiruptor obsidiansis (strain ATCC BAA-2073 / JCM 16842 / OB47)</name>
    <dbReference type="NCBI Taxonomy" id="608506"/>
    <lineage>
        <taxon>Bacteria</taxon>
        <taxon>Bacillati</taxon>
        <taxon>Bacillota</taxon>
        <taxon>Bacillota incertae sedis</taxon>
        <taxon>Caldicellulosiruptorales</taxon>
        <taxon>Caldicellulosiruptoraceae</taxon>
        <taxon>Caldicellulosiruptor</taxon>
    </lineage>
</organism>
<proteinExistence type="predicted"/>
<evidence type="ECO:0000313" key="2">
    <source>
        <dbReference type="Proteomes" id="UP000000347"/>
    </source>
</evidence>
<evidence type="ECO:0008006" key="3">
    <source>
        <dbReference type="Google" id="ProtNLM"/>
    </source>
</evidence>
<dbReference type="KEGG" id="cob:COB47_0309"/>
<dbReference type="HOGENOM" id="CLU_2732403_0_0_9"/>
<name>D9TI21_CALOO</name>
<protein>
    <recommendedName>
        <fullName evidence="3">Class IIb bacteriocin, lactobin A/cerein 7B family</fullName>
    </recommendedName>
</protein>
<dbReference type="EMBL" id="CP002164">
    <property type="protein sequence ID" value="ADL41653.1"/>
    <property type="molecule type" value="Genomic_DNA"/>
</dbReference>
<sequence length="71" mass="7604">MMETALKGYLVLNEDDELTEVNGGALPAIVIWGLGFLAGCVVEGVVEGLTGKSISDWIAEGVRRVKEQFAH</sequence>
<gene>
    <name evidence="1" type="ordered locus">COB47_0309</name>
</gene>